<dbReference type="Gene3D" id="3.40.50.300">
    <property type="entry name" value="P-loop containing nucleotide triphosphate hydrolases"/>
    <property type="match status" value="1"/>
</dbReference>
<evidence type="ECO:0000313" key="7">
    <source>
        <dbReference type="Proteomes" id="UP000467841"/>
    </source>
</evidence>
<dbReference type="GO" id="GO:0005525">
    <property type="term" value="F:GTP binding"/>
    <property type="evidence" value="ECO:0007669"/>
    <property type="project" value="UniProtKB-KW"/>
</dbReference>
<comment type="similarity">
    <text evidence="1">Belongs to the TRAFAC class TrmE-Era-EngA-EngB-Septin-like GTPase superfamily. AIG1/Toc34/Toc159-like paraseptin GTPase family. IAN subfamily.</text>
</comment>
<evidence type="ECO:0000256" key="3">
    <source>
        <dbReference type="ARBA" id="ARBA00023134"/>
    </source>
</evidence>
<evidence type="ECO:0000313" key="6">
    <source>
        <dbReference type="EMBL" id="CAA7033282.1"/>
    </source>
</evidence>
<feature type="domain" description="AIG1-type G" evidence="5">
    <location>
        <begin position="3"/>
        <end position="209"/>
    </location>
</feature>
<reference evidence="6" key="1">
    <citation type="submission" date="2020-01" db="EMBL/GenBank/DDBJ databases">
        <authorList>
            <person name="Mishra B."/>
        </authorList>
    </citation>
    <scope>NUCLEOTIDE SEQUENCE [LARGE SCALE GENOMIC DNA]</scope>
</reference>
<accession>A0A6D2IS24</accession>
<dbReference type="FunFam" id="3.40.50.300:FF:000840">
    <property type="entry name" value="Immune-associated nucleotide-binding protein 9"/>
    <property type="match status" value="1"/>
</dbReference>
<feature type="compositionally biased region" description="Basic and acidic residues" evidence="4">
    <location>
        <begin position="254"/>
        <end position="268"/>
    </location>
</feature>
<dbReference type="PROSITE" id="PS51720">
    <property type="entry name" value="G_AIG1"/>
    <property type="match status" value="1"/>
</dbReference>
<evidence type="ECO:0000256" key="2">
    <source>
        <dbReference type="ARBA" id="ARBA00022741"/>
    </source>
</evidence>
<dbReference type="InterPro" id="IPR006703">
    <property type="entry name" value="G_AIG1"/>
</dbReference>
<dbReference type="EMBL" id="CACVBM020001129">
    <property type="protein sequence ID" value="CAA7033282.1"/>
    <property type="molecule type" value="Genomic_DNA"/>
</dbReference>
<feature type="region of interest" description="Disordered" evidence="4">
    <location>
        <begin position="254"/>
        <end position="277"/>
    </location>
</feature>
<dbReference type="InterPro" id="IPR027417">
    <property type="entry name" value="P-loop_NTPase"/>
</dbReference>
<dbReference type="InterPro" id="IPR045058">
    <property type="entry name" value="GIMA/IAN/Toc"/>
</dbReference>
<dbReference type="Proteomes" id="UP000467841">
    <property type="component" value="Unassembled WGS sequence"/>
</dbReference>
<dbReference type="Pfam" id="PF04548">
    <property type="entry name" value="AIG1"/>
    <property type="match status" value="1"/>
</dbReference>
<keyword evidence="7" id="KW-1185">Reference proteome</keyword>
<name>A0A6D2IS24_9BRAS</name>
<organism evidence="6 7">
    <name type="scientific">Microthlaspi erraticum</name>
    <dbReference type="NCBI Taxonomy" id="1685480"/>
    <lineage>
        <taxon>Eukaryota</taxon>
        <taxon>Viridiplantae</taxon>
        <taxon>Streptophyta</taxon>
        <taxon>Embryophyta</taxon>
        <taxon>Tracheophyta</taxon>
        <taxon>Spermatophyta</taxon>
        <taxon>Magnoliopsida</taxon>
        <taxon>eudicotyledons</taxon>
        <taxon>Gunneridae</taxon>
        <taxon>Pentapetalae</taxon>
        <taxon>rosids</taxon>
        <taxon>malvids</taxon>
        <taxon>Brassicales</taxon>
        <taxon>Brassicaceae</taxon>
        <taxon>Coluteocarpeae</taxon>
        <taxon>Microthlaspi</taxon>
    </lineage>
</organism>
<dbReference type="AlphaFoldDB" id="A0A6D2IS24"/>
<evidence type="ECO:0000259" key="5">
    <source>
        <dbReference type="PROSITE" id="PS51720"/>
    </source>
</evidence>
<proteinExistence type="inferred from homology"/>
<evidence type="ECO:0000256" key="4">
    <source>
        <dbReference type="SAM" id="MobiDB-lite"/>
    </source>
</evidence>
<dbReference type="PANTHER" id="PTHR10903">
    <property type="entry name" value="GTPASE, IMAP FAMILY MEMBER-RELATED"/>
    <property type="match status" value="1"/>
</dbReference>
<comment type="caution">
    <text evidence="6">The sequence shown here is derived from an EMBL/GenBank/DDBJ whole genome shotgun (WGS) entry which is preliminary data.</text>
</comment>
<dbReference type="OrthoDB" id="8954335at2759"/>
<dbReference type="PANTHER" id="PTHR10903:SF122">
    <property type="entry name" value="IMMUNE-ASSOCIATED NUCLEOTIDE-BINDING PROTEIN 11-RELATED"/>
    <property type="match status" value="1"/>
</dbReference>
<dbReference type="SUPFAM" id="SSF52540">
    <property type="entry name" value="P-loop containing nucleoside triphosphate hydrolases"/>
    <property type="match status" value="1"/>
</dbReference>
<evidence type="ECO:0000256" key="1">
    <source>
        <dbReference type="ARBA" id="ARBA00008535"/>
    </source>
</evidence>
<protein>
    <recommendedName>
        <fullName evidence="5">AIG1-type G domain-containing protein</fullName>
    </recommendedName>
</protein>
<sequence>MGGGLVADDFRTGPSEVKSTHERTILGETKFLSKARGRFITKECKLHKSELPNGLTINVIDTPGLFSASSTTEFTSREIIRCLCLARDGIDAVLLVFSVRNRLTEEEQSTLHTLKILLGRQIVDHIIVVFTNGDALDAGDTLEDYLQDCPEFREILKECDERKVLFDNRSDIPESKKEKQVQDLLNLVQQISNKNNERSYMADLSLELRENEAAFQDQQKQIEAMKSLSFKNETTLLKELEKSYKEMLKGMEEKAEAKREEAERKMKDIQNQSGDEIRKLREQLDEAMAETASLRAKLDSKKCTIL</sequence>
<keyword evidence="3" id="KW-0342">GTP-binding</keyword>
<keyword evidence="2" id="KW-0547">Nucleotide-binding</keyword>
<gene>
    <name evidence="6" type="ORF">MERR_LOCUS20517</name>
</gene>